<feature type="region of interest" description="Disordered" evidence="12">
    <location>
        <begin position="134"/>
        <end position="297"/>
    </location>
</feature>
<dbReference type="Gene3D" id="3.40.50.150">
    <property type="entry name" value="Vaccinia Virus protein VP39"/>
    <property type="match status" value="2"/>
</dbReference>
<dbReference type="FunFam" id="3.40.50.150:FF:000108">
    <property type="entry name" value="DNA (cytosine-5)-methyltransferase"/>
    <property type="match status" value="1"/>
</dbReference>
<evidence type="ECO:0000256" key="4">
    <source>
        <dbReference type="ARBA" id="ARBA00022691"/>
    </source>
</evidence>
<evidence type="ECO:0000256" key="12">
    <source>
        <dbReference type="SAM" id="MobiDB-lite"/>
    </source>
</evidence>
<evidence type="ECO:0000313" key="14">
    <source>
        <dbReference type="EMBL" id="KAL2621227.1"/>
    </source>
</evidence>
<feature type="active site" evidence="8 9">
    <location>
        <position position="1465"/>
    </location>
</feature>
<dbReference type="GO" id="GO:0003886">
    <property type="term" value="F:DNA (cytosine-5-)-methyltransferase activity"/>
    <property type="evidence" value="ECO:0007669"/>
    <property type="project" value="UniProtKB-EC"/>
</dbReference>
<dbReference type="InterPro" id="IPR018117">
    <property type="entry name" value="C5_DNA_meth_AS"/>
</dbReference>
<comment type="similarity">
    <text evidence="9 10">Belongs to the class I-like SAM-binding methyltransferase superfamily. C5-methyltransferase family.</text>
</comment>
<dbReference type="FunFam" id="3.40.50.150:FF:000128">
    <property type="entry name" value="DNA (cytosine-5)-methyltransferase"/>
    <property type="match status" value="1"/>
</dbReference>
<sequence length="1799" mass="200144">MAPVLGEQDWKLYGGTITITTHPGGRTSANYIAPDGTRLRSWKTCQEYMKQHPKLRVSDKTPRSRPKKKAVKSTKVEDIGLEDHAEEDVFQPQNDGGVPTEQLPPHNSVIEELMLSQKDNLPVALPEVNVSAAEKGATLDPEKVKPVETLKLPKSDPNDEKGVVLEGASKLCHSPMNAAGTAEAPHKEKKRHKDCTKDTAPDDSSAVDSEDGSDAVFQPEELAGGRRMQKKRKKRKAVVEDAFRNGKKPKGAGGSFGQVDDKENGADSSERSRSDDDGTKDIIRKTSSSRPKRAAAATNFKEKRIRLDEEDAMIEPKKEVEVEDETVLLMMTRPTSESEHPERKVSDFFLHDGDGNFLQVSAINSHTTYLAGVCVGNDGVLNKENKPVRCEFLGPVNSWSIMGYEKDRAEIVLSTHIADYTLDKPAQCYRKYFNPFFDKARVCREVYRALSRPDGGDPTMGLADLESRLIRLFSNMGNGGQFFSRDYFHRVGSFVAGQLMALDADAPDGSQLFSGLHVIEELRELKDISFNYTQTALKIGGSVNDRGNGDADTTGECDLDEDYKLAQRLQYEEDGHCDAAADFPNSRASRRGGGRQVNAPKGKVYVKINEKEIANDYPEPAYYKCDEAETDEYVLFSDIHPDDENFPHRLLNDWTLYNSESRLVSLELIPMLPCAENDMQIFGSGVILEDDGSGYSYEDGASGAANCTDGGGGFRIFLSAVKEWKVEWGSGMIIISFRTDVSWYRLGTPSKQYVDWYAPVLKTAKIAVKIITMLKEQNRVSRLSFNDVVKRLAEDERTELTWISSKPADVERYVIVHGNIILQQIEEFPEQLIKKSAFGTGLKIKMEQRNHEKLAVSKKRLLSKKDVNLNPRARLASSILKKTKPMRATTTQLVNRIWSGYFYSLTPDSGQSKDVLGDATGADVVAEELAEEDSDDEEVIEEVIKPPVSLSPVKRSSRLSTAAGSLCPKKTFGMSSNTKVRWGDLCARKTQEGYPVYKKAVYDKLDLTAGKVVIVEGEPASRRFMIEYLYESDDEGPMMHSRLLVLGEETILGDAADERELFMSDACTDVPIGRIKELATVELRQRSWGYSYRKENATKDEADRARAKERKEKGLPLEYFCRSLWSPEKGAFFKVPVGKLGLGSGSCSACVTRLESEKKLEVEILPEAQGFRWQGVEYRINDYLYLDPHCLNDSKSGSRVTHKGGRNKGLLAFIICQVLTVLPHRSRAKAASSTIKVRRFYRPEDVDEMKAYRAQLHEVYYSEETFAVEISAVRGKCEVRRTAQNLDTSKGAFDHVFVCDYVHDPKTQTVKHLPATIRLGSPSQTDLASSRTARAKDKGKAVVDEENIEQSNSSTNSAALSTLDIFAGCGGLSEGLHQSGVSSTKWAIEYDQDAADAFKLNHPSAEVFCDNCNVILRAILERGGDLDDCLSPPEADELCEKMDKDKKAKLPLPGEVDFINGGPPCQGFSGMNRFNQSVWSKVQCEMILSFLSYADYFRPRYFLLENVRNFVSFNKGQTFRLTLASLLEMGYQVRFGVLQAGNFGVAQSRKRAFIWAAGPEEVLPEWPEPRHVFASSQLGITLPSGGQYCAVRDAGQGAPFRAITVRDTISELPAVENGASTLTTEYTSPPESWFQKQIRGSVDVLTDHISKEMNELNLIRCNRIPRKPGADWRDLPDEKVKLSTGQVVDLIPWCLPNTAARHNQWKGLFGRLDWDGNFPTSITDPQPMGKVGMCFHPEQNRIVTVRECARSQGFPDSYKFSGNIICKHRQIGNAVPPPLACALGCKLKEALAAGGNLGL</sequence>
<comment type="caution">
    <text evidence="14">The sequence shown here is derived from an EMBL/GenBank/DDBJ whole genome shotgun (WGS) entry which is preliminary data.</text>
</comment>
<dbReference type="InterPro" id="IPR022702">
    <property type="entry name" value="Cytosine_MeTrfase1_RFD"/>
</dbReference>
<evidence type="ECO:0000313" key="15">
    <source>
        <dbReference type="Proteomes" id="UP001605036"/>
    </source>
</evidence>
<dbReference type="PIRSF" id="PIRSF037404">
    <property type="entry name" value="DNMT1"/>
    <property type="match status" value="1"/>
</dbReference>
<dbReference type="Proteomes" id="UP001605036">
    <property type="component" value="Unassembled WGS sequence"/>
</dbReference>
<dbReference type="Pfam" id="PF00145">
    <property type="entry name" value="DNA_methylase"/>
    <property type="match status" value="2"/>
</dbReference>
<dbReference type="GO" id="GO:0032259">
    <property type="term" value="P:methylation"/>
    <property type="evidence" value="ECO:0007669"/>
    <property type="project" value="UniProtKB-KW"/>
</dbReference>
<feature type="compositionally biased region" description="Basic and acidic residues" evidence="12">
    <location>
        <begin position="259"/>
        <end position="284"/>
    </location>
</feature>
<evidence type="ECO:0000256" key="8">
    <source>
        <dbReference type="PIRSR" id="PIRSR037404-1"/>
    </source>
</evidence>
<evidence type="ECO:0000256" key="9">
    <source>
        <dbReference type="PROSITE-ProRule" id="PRU01016"/>
    </source>
</evidence>
<evidence type="ECO:0000256" key="7">
    <source>
        <dbReference type="ARBA" id="ARBA00023242"/>
    </source>
</evidence>
<evidence type="ECO:0000259" key="13">
    <source>
        <dbReference type="PROSITE" id="PS51038"/>
    </source>
</evidence>
<accession>A0ABD1Y6I4</accession>
<dbReference type="GO" id="GO:0005634">
    <property type="term" value="C:nucleus"/>
    <property type="evidence" value="ECO:0007669"/>
    <property type="project" value="UniProtKB-SubCell"/>
</dbReference>
<dbReference type="NCBIfam" id="TIGR00675">
    <property type="entry name" value="dcm"/>
    <property type="match status" value="1"/>
</dbReference>
<dbReference type="Gene3D" id="2.30.30.490">
    <property type="match status" value="2"/>
</dbReference>
<dbReference type="SMART" id="SM00439">
    <property type="entry name" value="BAH"/>
    <property type="match status" value="2"/>
</dbReference>
<keyword evidence="15" id="KW-1185">Reference proteome</keyword>
<keyword evidence="4 9" id="KW-0949">S-adenosyl-L-methionine</keyword>
<dbReference type="PROSITE" id="PS00095">
    <property type="entry name" value="C5_MTASE_2"/>
    <property type="match status" value="1"/>
</dbReference>
<dbReference type="Pfam" id="PF12047">
    <property type="entry name" value="DNMT1-RFD"/>
    <property type="match status" value="2"/>
</dbReference>
<evidence type="ECO:0000256" key="3">
    <source>
        <dbReference type="ARBA" id="ARBA00022679"/>
    </source>
</evidence>
<feature type="domain" description="BAH" evidence="13">
    <location>
        <begin position="1005"/>
        <end position="1136"/>
    </location>
</feature>
<dbReference type="PROSITE" id="PS51038">
    <property type="entry name" value="BAH"/>
    <property type="match status" value="2"/>
</dbReference>
<comment type="catalytic activity">
    <reaction evidence="11">
        <text>a 2'-deoxycytidine in DNA + S-adenosyl-L-methionine = a 5-methyl-2'-deoxycytidine in DNA + S-adenosyl-L-homocysteine + H(+)</text>
        <dbReference type="Rhea" id="RHEA:13681"/>
        <dbReference type="Rhea" id="RHEA-COMP:11369"/>
        <dbReference type="Rhea" id="RHEA-COMP:11370"/>
        <dbReference type="ChEBI" id="CHEBI:15378"/>
        <dbReference type="ChEBI" id="CHEBI:57856"/>
        <dbReference type="ChEBI" id="CHEBI:59789"/>
        <dbReference type="ChEBI" id="CHEBI:85452"/>
        <dbReference type="ChEBI" id="CHEBI:85454"/>
        <dbReference type="EC" id="2.1.1.37"/>
    </reaction>
</comment>
<dbReference type="PROSITE" id="PS51679">
    <property type="entry name" value="SAM_MT_C5"/>
    <property type="match status" value="1"/>
</dbReference>
<dbReference type="PANTHER" id="PTHR10629:SF52">
    <property type="entry name" value="DNA (CYTOSINE-5)-METHYLTRANSFERASE 1"/>
    <property type="match status" value="1"/>
</dbReference>
<evidence type="ECO:0000256" key="5">
    <source>
        <dbReference type="ARBA" id="ARBA00022737"/>
    </source>
</evidence>
<dbReference type="GO" id="GO:0003677">
    <property type="term" value="F:DNA binding"/>
    <property type="evidence" value="ECO:0007669"/>
    <property type="project" value="UniProtKB-KW"/>
</dbReference>
<dbReference type="PROSITE" id="PS00094">
    <property type="entry name" value="C5_MTASE_1"/>
    <property type="match status" value="1"/>
</dbReference>
<dbReference type="Pfam" id="PF01426">
    <property type="entry name" value="BAH"/>
    <property type="match status" value="2"/>
</dbReference>
<dbReference type="EC" id="2.1.1.37" evidence="11"/>
<proteinExistence type="inferred from homology"/>
<evidence type="ECO:0000256" key="2">
    <source>
        <dbReference type="ARBA" id="ARBA00022603"/>
    </source>
</evidence>
<comment type="subcellular location">
    <subcellularLocation>
        <location evidence="1">Nucleus</location>
    </subcellularLocation>
</comment>
<feature type="compositionally biased region" description="Basic and acidic residues" evidence="12">
    <location>
        <begin position="140"/>
        <end position="163"/>
    </location>
</feature>
<feature type="domain" description="BAH" evidence="13">
    <location>
        <begin position="1176"/>
        <end position="1314"/>
    </location>
</feature>
<keyword evidence="3 9" id="KW-0808">Transferase</keyword>
<dbReference type="InterPro" id="IPR001025">
    <property type="entry name" value="BAH_dom"/>
</dbReference>
<keyword evidence="2 9" id="KW-0489">Methyltransferase</keyword>
<dbReference type="CDD" id="cd04708">
    <property type="entry name" value="BAH_plantDCM_II"/>
    <property type="match status" value="1"/>
</dbReference>
<protein>
    <recommendedName>
        <fullName evidence="11">Cytosine-specific methyltransferase</fullName>
        <ecNumber evidence="11">2.1.1.37</ecNumber>
    </recommendedName>
</protein>
<evidence type="ECO:0000256" key="11">
    <source>
        <dbReference type="RuleBase" id="RU000417"/>
    </source>
</evidence>
<dbReference type="Gene3D" id="3.90.120.10">
    <property type="entry name" value="DNA Methylase, subunit A, domain 2"/>
    <property type="match status" value="2"/>
</dbReference>
<dbReference type="InterPro" id="IPR043151">
    <property type="entry name" value="BAH_sf"/>
</dbReference>
<dbReference type="SUPFAM" id="SSF53335">
    <property type="entry name" value="S-adenosyl-L-methionine-dependent methyltransferases"/>
    <property type="match status" value="1"/>
</dbReference>
<dbReference type="FunFam" id="3.90.120.10:FF:000002">
    <property type="entry name" value="DNA (cytosine-5)-methyltransferase"/>
    <property type="match status" value="1"/>
</dbReference>
<keyword evidence="7" id="KW-0539">Nucleus</keyword>
<dbReference type="InterPro" id="IPR001525">
    <property type="entry name" value="C5_MeTfrase"/>
</dbReference>
<feature type="compositionally biased region" description="Basic residues" evidence="12">
    <location>
        <begin position="63"/>
        <end position="72"/>
    </location>
</feature>
<dbReference type="PANTHER" id="PTHR10629">
    <property type="entry name" value="CYTOSINE-SPECIFIC METHYLTRANSFERASE"/>
    <property type="match status" value="1"/>
</dbReference>
<evidence type="ECO:0000256" key="1">
    <source>
        <dbReference type="ARBA" id="ARBA00004123"/>
    </source>
</evidence>
<keyword evidence="6" id="KW-0238">DNA-binding</keyword>
<name>A0ABD1Y6I4_9MARC</name>
<feature type="region of interest" description="Disordered" evidence="12">
    <location>
        <begin position="50"/>
        <end position="76"/>
    </location>
</feature>
<feature type="compositionally biased region" description="Basic residues" evidence="12">
    <location>
        <begin position="227"/>
        <end position="236"/>
    </location>
</feature>
<dbReference type="InterPro" id="IPR050390">
    <property type="entry name" value="C5-Methyltransferase"/>
</dbReference>
<organism evidence="14 15">
    <name type="scientific">Riccia fluitans</name>
    <dbReference type="NCBI Taxonomy" id="41844"/>
    <lineage>
        <taxon>Eukaryota</taxon>
        <taxon>Viridiplantae</taxon>
        <taxon>Streptophyta</taxon>
        <taxon>Embryophyta</taxon>
        <taxon>Marchantiophyta</taxon>
        <taxon>Marchantiopsida</taxon>
        <taxon>Marchantiidae</taxon>
        <taxon>Marchantiales</taxon>
        <taxon>Ricciaceae</taxon>
        <taxon>Riccia</taxon>
    </lineage>
</organism>
<keyword evidence="5" id="KW-0677">Repeat</keyword>
<evidence type="ECO:0000256" key="10">
    <source>
        <dbReference type="RuleBase" id="RU000416"/>
    </source>
</evidence>
<evidence type="ECO:0000256" key="6">
    <source>
        <dbReference type="ARBA" id="ARBA00023125"/>
    </source>
</evidence>
<dbReference type="InterPro" id="IPR029063">
    <property type="entry name" value="SAM-dependent_MTases_sf"/>
</dbReference>
<gene>
    <name evidence="14" type="ORF">R1flu_001432</name>
</gene>
<dbReference type="EMBL" id="JBHFFA010000006">
    <property type="protein sequence ID" value="KAL2621227.1"/>
    <property type="molecule type" value="Genomic_DNA"/>
</dbReference>
<dbReference type="PRINTS" id="PR00105">
    <property type="entry name" value="C5METTRFRASE"/>
</dbReference>
<dbReference type="InterPro" id="IPR031303">
    <property type="entry name" value="C5_meth_CS"/>
</dbReference>
<reference evidence="14 15" key="1">
    <citation type="submission" date="2024-09" db="EMBL/GenBank/DDBJ databases">
        <title>Chromosome-scale assembly of Riccia fluitans.</title>
        <authorList>
            <person name="Paukszto L."/>
            <person name="Sawicki J."/>
            <person name="Karawczyk K."/>
            <person name="Piernik-Szablinska J."/>
            <person name="Szczecinska M."/>
            <person name="Mazdziarz M."/>
        </authorList>
    </citation>
    <scope>NUCLEOTIDE SEQUENCE [LARGE SCALE GENOMIC DNA]</scope>
    <source>
        <strain evidence="14">Rf_01</strain>
        <tissue evidence="14">Aerial parts of the thallus</tissue>
    </source>
</reference>